<dbReference type="AlphaFoldDB" id="A0AAU7B3B6"/>
<keyword evidence="5" id="KW-0753">Steroid metabolism</keyword>
<dbReference type="InterPro" id="IPR002347">
    <property type="entry name" value="SDR_fam"/>
</dbReference>
<dbReference type="SUPFAM" id="SSF51735">
    <property type="entry name" value="NAD(P)-binding Rossmann-fold domains"/>
    <property type="match status" value="1"/>
</dbReference>
<dbReference type="PANTHER" id="PTHR43180:SF28">
    <property type="entry name" value="NAD(P)-BINDING ROSSMANN-FOLD SUPERFAMILY PROTEIN"/>
    <property type="match status" value="1"/>
</dbReference>
<reference evidence="7" key="1">
    <citation type="submission" date="2022-12" db="EMBL/GenBank/DDBJ databases">
        <title>Paraconexibacter alkalitolerans sp. nov. and Baekduia alba sp. nov., isolated from soil and emended description of the genera Paraconexibacter (Chun et al., 2020) and Baekduia (An et al., 2020).</title>
        <authorList>
            <person name="Vieira S."/>
            <person name="Huber K.J."/>
            <person name="Geppert A."/>
            <person name="Wolf J."/>
            <person name="Neumann-Schaal M."/>
            <person name="Muesken M."/>
            <person name="Overmann J."/>
        </authorList>
    </citation>
    <scope>NUCLEOTIDE SEQUENCE</scope>
    <source>
        <strain evidence="7">AEG42_29</strain>
    </source>
</reference>
<evidence type="ECO:0000313" key="7">
    <source>
        <dbReference type="EMBL" id="XAY08501.1"/>
    </source>
</evidence>
<accession>A0AAU7B3B6</accession>
<dbReference type="RefSeq" id="WP_354699681.1">
    <property type="nucleotide sequence ID" value="NZ_CP114014.1"/>
</dbReference>
<dbReference type="InterPro" id="IPR036291">
    <property type="entry name" value="NAD(P)-bd_dom_sf"/>
</dbReference>
<evidence type="ECO:0000256" key="3">
    <source>
        <dbReference type="ARBA" id="ARBA00023027"/>
    </source>
</evidence>
<evidence type="ECO:0000256" key="1">
    <source>
        <dbReference type="ARBA" id="ARBA00006484"/>
    </source>
</evidence>
<proteinExistence type="inferred from homology"/>
<evidence type="ECO:0000256" key="5">
    <source>
        <dbReference type="ARBA" id="ARBA00023221"/>
    </source>
</evidence>
<comment type="similarity">
    <text evidence="1">Belongs to the short-chain dehydrogenases/reductases (SDR) family.</text>
</comment>
<sequence length="253" mass="25878">MPGLVEGRVAVITGAASGIGRATALAFAREGAAAVIVADVRSDPREGGTPTHEAVSCEGRFVQCDVTRPADLEAAVAAADEFGGIDIMFNNAGIVVVNDILDTTEEEYDRLMAVNAKGAFFGTQAAGRKMVEKGAGVIINMSSIAGFMGTGATPAYCASKGAIKLTTYAAAHSLGPRGVRVNAIHPGVIATEMITQDFGLPKEAVTSVFPIPLGRPADPEDVADAVVLLCSDNARYMNGSSMLVDGGIASTFG</sequence>
<dbReference type="PRINTS" id="PR00080">
    <property type="entry name" value="SDRFAMILY"/>
</dbReference>
<keyword evidence="2 7" id="KW-0560">Oxidoreductase</keyword>
<feature type="domain" description="Ketoreductase" evidence="6">
    <location>
        <begin position="8"/>
        <end position="192"/>
    </location>
</feature>
<dbReference type="EC" id="1.1.1.163" evidence="7"/>
<dbReference type="GO" id="GO:0008202">
    <property type="term" value="P:steroid metabolic process"/>
    <property type="evidence" value="ECO:0007669"/>
    <property type="project" value="UniProtKB-KW"/>
</dbReference>
<dbReference type="Gene3D" id="3.40.50.720">
    <property type="entry name" value="NAD(P)-binding Rossmann-like Domain"/>
    <property type="match status" value="1"/>
</dbReference>
<protein>
    <submittedName>
        <fullName evidence="7">Cyclopentanol dehydrogenase</fullName>
        <ecNumber evidence="7">1.1.1.163</ecNumber>
    </submittedName>
</protein>
<dbReference type="EMBL" id="CP114014">
    <property type="protein sequence ID" value="XAY08501.1"/>
    <property type="molecule type" value="Genomic_DNA"/>
</dbReference>
<name>A0AAU7B3B6_9ACTN</name>
<evidence type="ECO:0000256" key="2">
    <source>
        <dbReference type="ARBA" id="ARBA00023002"/>
    </source>
</evidence>
<dbReference type="PRINTS" id="PR00081">
    <property type="entry name" value="GDHRDH"/>
</dbReference>
<dbReference type="GO" id="GO:0055041">
    <property type="term" value="F:cyclopentanol dehydrogenase activity"/>
    <property type="evidence" value="ECO:0007669"/>
    <property type="project" value="UniProtKB-EC"/>
</dbReference>
<evidence type="ECO:0000256" key="4">
    <source>
        <dbReference type="ARBA" id="ARBA00023098"/>
    </source>
</evidence>
<dbReference type="SMART" id="SM00822">
    <property type="entry name" value="PKS_KR"/>
    <property type="match status" value="1"/>
</dbReference>
<dbReference type="NCBIfam" id="NF005559">
    <property type="entry name" value="PRK07231.1"/>
    <property type="match status" value="1"/>
</dbReference>
<dbReference type="Pfam" id="PF13561">
    <property type="entry name" value="adh_short_C2"/>
    <property type="match status" value="1"/>
</dbReference>
<evidence type="ECO:0000259" key="6">
    <source>
        <dbReference type="SMART" id="SM00822"/>
    </source>
</evidence>
<gene>
    <name evidence="7" type="primary">cpnA</name>
    <name evidence="7" type="ORF">DSM112329_05402</name>
</gene>
<keyword evidence="4" id="KW-0443">Lipid metabolism</keyword>
<dbReference type="PANTHER" id="PTHR43180">
    <property type="entry name" value="3-OXOACYL-(ACYL-CARRIER-PROTEIN) REDUCTASE (AFU_ORTHOLOGUE AFUA_6G11210)"/>
    <property type="match status" value="1"/>
</dbReference>
<organism evidence="7">
    <name type="scientific">Paraconexibacter sp. AEG42_29</name>
    <dbReference type="NCBI Taxonomy" id="2997339"/>
    <lineage>
        <taxon>Bacteria</taxon>
        <taxon>Bacillati</taxon>
        <taxon>Actinomycetota</taxon>
        <taxon>Thermoleophilia</taxon>
        <taxon>Solirubrobacterales</taxon>
        <taxon>Paraconexibacteraceae</taxon>
        <taxon>Paraconexibacter</taxon>
    </lineage>
</organism>
<keyword evidence="3" id="KW-0520">NAD</keyword>
<dbReference type="KEGG" id="parq:DSM112329_05402"/>
<dbReference type="FunFam" id="3.40.50.720:FF:000084">
    <property type="entry name" value="Short-chain dehydrogenase reductase"/>
    <property type="match status" value="1"/>
</dbReference>
<dbReference type="InterPro" id="IPR057326">
    <property type="entry name" value="KR_dom"/>
</dbReference>
<dbReference type="CDD" id="cd05233">
    <property type="entry name" value="SDR_c"/>
    <property type="match status" value="1"/>
</dbReference>